<evidence type="ECO:0000256" key="1">
    <source>
        <dbReference type="SAM" id="Phobius"/>
    </source>
</evidence>
<dbReference type="AlphaFoldDB" id="A0A4U1BJT2"/>
<gene>
    <name evidence="2" type="ORF">FCL42_17635</name>
</gene>
<dbReference type="EMBL" id="SWCJ01000018">
    <property type="protein sequence ID" value="TKB51664.1"/>
    <property type="molecule type" value="Genomic_DNA"/>
</dbReference>
<evidence type="ECO:0000313" key="2">
    <source>
        <dbReference type="EMBL" id="TKB51664.1"/>
    </source>
</evidence>
<name>A0A4U1BJT2_9GAMM</name>
<evidence type="ECO:0000313" key="3">
    <source>
        <dbReference type="Proteomes" id="UP000305675"/>
    </source>
</evidence>
<comment type="caution">
    <text evidence="2">The sequence shown here is derived from an EMBL/GenBank/DDBJ whole genome shotgun (WGS) entry which is preliminary data.</text>
</comment>
<accession>A0A4U1BJT2</accession>
<reference evidence="2 3" key="1">
    <citation type="submission" date="2019-04" db="EMBL/GenBank/DDBJ databases">
        <authorList>
            <person name="Hwang J.C."/>
        </authorList>
    </citation>
    <scope>NUCLEOTIDE SEQUENCE [LARGE SCALE GENOMIC DNA]</scope>
    <source>
        <strain evidence="2 3">IMCC35002</strain>
    </source>
</reference>
<feature type="transmembrane region" description="Helical" evidence="1">
    <location>
        <begin position="85"/>
        <end position="104"/>
    </location>
</feature>
<organism evidence="2 3">
    <name type="scientific">Ferrimonas aestuarii</name>
    <dbReference type="NCBI Taxonomy" id="2569539"/>
    <lineage>
        <taxon>Bacteria</taxon>
        <taxon>Pseudomonadati</taxon>
        <taxon>Pseudomonadota</taxon>
        <taxon>Gammaproteobacteria</taxon>
        <taxon>Alteromonadales</taxon>
        <taxon>Ferrimonadaceae</taxon>
        <taxon>Ferrimonas</taxon>
    </lineage>
</organism>
<feature type="transmembrane region" description="Helical" evidence="1">
    <location>
        <begin position="12"/>
        <end position="31"/>
    </location>
</feature>
<dbReference type="OrthoDB" id="5801787at2"/>
<sequence>MSQTTVTPPWHFWVIAILALLWNAMGSLDYVMTQTQNAEYLAQFSEQQLQFFFGFPTWVVACWAVAVWGGVLGSLLLLMRRKVAASVFLISWLAMIVTTFHNFVLDNGLEVVGDSASLIFTAVIFVVAGLLYGYARKLTAQQILH</sequence>
<feature type="transmembrane region" description="Helical" evidence="1">
    <location>
        <begin position="51"/>
        <end position="78"/>
    </location>
</feature>
<keyword evidence="1" id="KW-1133">Transmembrane helix</keyword>
<keyword evidence="3" id="KW-1185">Reference proteome</keyword>
<keyword evidence="1" id="KW-0812">Transmembrane</keyword>
<proteinExistence type="predicted"/>
<keyword evidence="1" id="KW-0472">Membrane</keyword>
<dbReference type="RefSeq" id="WP_136864753.1">
    <property type="nucleotide sequence ID" value="NZ_SWCJ01000018.1"/>
</dbReference>
<dbReference type="Proteomes" id="UP000305675">
    <property type="component" value="Unassembled WGS sequence"/>
</dbReference>
<feature type="transmembrane region" description="Helical" evidence="1">
    <location>
        <begin position="116"/>
        <end position="135"/>
    </location>
</feature>
<protein>
    <submittedName>
        <fullName evidence="2">Uncharacterized protein</fullName>
    </submittedName>
</protein>